<gene>
    <name evidence="2" type="ORF">SAMN05192530_104268</name>
</gene>
<dbReference type="AlphaFoldDB" id="A0A1H0HT39"/>
<dbReference type="SUPFAM" id="SSF51735">
    <property type="entry name" value="NAD(P)-binding Rossmann-fold domains"/>
    <property type="match status" value="1"/>
</dbReference>
<reference evidence="2 3" key="1">
    <citation type="submission" date="2016-10" db="EMBL/GenBank/DDBJ databases">
        <authorList>
            <person name="de Groot N.N."/>
        </authorList>
    </citation>
    <scope>NUCLEOTIDE SEQUENCE [LARGE SCALE GENOMIC DNA]</scope>
    <source>
        <strain evidence="3">L7-484,KACC 16230,DSM 25025</strain>
    </source>
</reference>
<dbReference type="PANTHER" id="PTHR48079">
    <property type="entry name" value="PROTEIN YEEZ"/>
    <property type="match status" value="1"/>
</dbReference>
<dbReference type="Proteomes" id="UP000198793">
    <property type="component" value="Unassembled WGS sequence"/>
</dbReference>
<dbReference type="OrthoDB" id="7170465at2"/>
<dbReference type="GO" id="GO:0004029">
    <property type="term" value="F:aldehyde dehydrogenase (NAD+) activity"/>
    <property type="evidence" value="ECO:0007669"/>
    <property type="project" value="TreeGrafter"/>
</dbReference>
<dbReference type="InterPro" id="IPR036291">
    <property type="entry name" value="NAD(P)-bd_dom_sf"/>
</dbReference>
<keyword evidence="3" id="KW-1185">Reference proteome</keyword>
<dbReference type="Gene3D" id="3.40.50.720">
    <property type="entry name" value="NAD(P)-binding Rossmann-like Domain"/>
    <property type="match status" value="1"/>
</dbReference>
<dbReference type="GO" id="GO:0005737">
    <property type="term" value="C:cytoplasm"/>
    <property type="evidence" value="ECO:0007669"/>
    <property type="project" value="TreeGrafter"/>
</dbReference>
<dbReference type="InterPro" id="IPR051783">
    <property type="entry name" value="NAD(P)-dependent_oxidoreduct"/>
</dbReference>
<dbReference type="Pfam" id="PF01370">
    <property type="entry name" value="Epimerase"/>
    <property type="match status" value="1"/>
</dbReference>
<feature type="domain" description="NAD-dependent epimerase/dehydratase" evidence="1">
    <location>
        <begin position="5"/>
        <end position="213"/>
    </location>
</feature>
<evidence type="ECO:0000259" key="1">
    <source>
        <dbReference type="Pfam" id="PF01370"/>
    </source>
</evidence>
<dbReference type="InterPro" id="IPR001509">
    <property type="entry name" value="Epimerase_deHydtase"/>
</dbReference>
<sequence>MERAALVLGASGGIGGAVARRLLESGWTVRALARADSLGRLPAGVEAMAGDAMDARAVRQAADGAVLVVHAVNPPGYRDWDRLVLPMLDNTVAAARANGARILLPGTVYNYGPDAFPLIGEDAPQNPATRKGRIRVEMERRLHEAAQSGEAPVLVVRAGDFFGPGAGNNWFAQGLVPAGRRPAAIRNPAARGVGHQWAYLPDVAETMVRLAETDGLGRFERFHMDGHWDSDGTRMPQAIADALGSPRVPVRPLPWWALRLAAPFNRTVRELLEMRYLWRQPVRLSNARLVARLGAEPRTPLREAVAATLAANRNLG</sequence>
<dbReference type="STRING" id="1166073.SAMN05192530_104268"/>
<accession>A0A1H0HT39</accession>
<evidence type="ECO:0000313" key="3">
    <source>
        <dbReference type="Proteomes" id="UP000198793"/>
    </source>
</evidence>
<dbReference type="PANTHER" id="PTHR48079:SF6">
    <property type="entry name" value="NAD(P)-BINDING DOMAIN-CONTAINING PROTEIN-RELATED"/>
    <property type="match status" value="1"/>
</dbReference>
<dbReference type="RefSeq" id="WP_090673146.1">
    <property type="nucleotide sequence ID" value="NZ_FNIT01000004.1"/>
</dbReference>
<organism evidence="2 3">
    <name type="scientific">Aureimonas jatrophae</name>
    <dbReference type="NCBI Taxonomy" id="1166073"/>
    <lineage>
        <taxon>Bacteria</taxon>
        <taxon>Pseudomonadati</taxon>
        <taxon>Pseudomonadota</taxon>
        <taxon>Alphaproteobacteria</taxon>
        <taxon>Hyphomicrobiales</taxon>
        <taxon>Aurantimonadaceae</taxon>
        <taxon>Aureimonas</taxon>
    </lineage>
</organism>
<name>A0A1H0HT39_9HYPH</name>
<proteinExistence type="predicted"/>
<evidence type="ECO:0000313" key="2">
    <source>
        <dbReference type="EMBL" id="SDO22298.1"/>
    </source>
</evidence>
<protein>
    <submittedName>
        <fullName evidence="2">Nucleoside-diphosphate-sugar epimerase</fullName>
    </submittedName>
</protein>
<dbReference type="EMBL" id="FNIT01000004">
    <property type="protein sequence ID" value="SDO22298.1"/>
    <property type="molecule type" value="Genomic_DNA"/>
</dbReference>